<organism evidence="2 3">
    <name type="scientific">Psilocybe cyanescens</name>
    <dbReference type="NCBI Taxonomy" id="93625"/>
    <lineage>
        <taxon>Eukaryota</taxon>
        <taxon>Fungi</taxon>
        <taxon>Dikarya</taxon>
        <taxon>Basidiomycota</taxon>
        <taxon>Agaricomycotina</taxon>
        <taxon>Agaricomycetes</taxon>
        <taxon>Agaricomycetidae</taxon>
        <taxon>Agaricales</taxon>
        <taxon>Agaricineae</taxon>
        <taxon>Strophariaceae</taxon>
        <taxon>Psilocybe</taxon>
    </lineage>
</organism>
<feature type="compositionally biased region" description="Basic and acidic residues" evidence="1">
    <location>
        <begin position="1"/>
        <end position="35"/>
    </location>
</feature>
<protein>
    <submittedName>
        <fullName evidence="2">Uncharacterized protein</fullName>
    </submittedName>
</protein>
<dbReference type="Proteomes" id="UP000283269">
    <property type="component" value="Unassembled WGS sequence"/>
</dbReference>
<gene>
    <name evidence="2" type="ORF">CVT25_004543</name>
</gene>
<reference evidence="2 3" key="1">
    <citation type="journal article" date="2018" name="Evol. Lett.">
        <title>Horizontal gene cluster transfer increased hallucinogenic mushroom diversity.</title>
        <authorList>
            <person name="Reynolds H.T."/>
            <person name="Vijayakumar V."/>
            <person name="Gluck-Thaler E."/>
            <person name="Korotkin H.B."/>
            <person name="Matheny P.B."/>
            <person name="Slot J.C."/>
        </authorList>
    </citation>
    <scope>NUCLEOTIDE SEQUENCE [LARGE SCALE GENOMIC DNA]</scope>
    <source>
        <strain evidence="2 3">2631</strain>
    </source>
</reference>
<keyword evidence="3" id="KW-1185">Reference proteome</keyword>
<accession>A0A409WBR3</accession>
<feature type="compositionally biased region" description="Gly residues" evidence="1">
    <location>
        <begin position="54"/>
        <end position="71"/>
    </location>
</feature>
<evidence type="ECO:0000313" key="3">
    <source>
        <dbReference type="Proteomes" id="UP000283269"/>
    </source>
</evidence>
<name>A0A409WBR3_PSICY</name>
<evidence type="ECO:0000313" key="2">
    <source>
        <dbReference type="EMBL" id="PPQ75985.1"/>
    </source>
</evidence>
<feature type="compositionally biased region" description="Basic and acidic residues" evidence="1">
    <location>
        <begin position="43"/>
        <end position="53"/>
    </location>
</feature>
<proteinExistence type="predicted"/>
<comment type="caution">
    <text evidence="2">The sequence shown here is derived from an EMBL/GenBank/DDBJ whole genome shotgun (WGS) entry which is preliminary data.</text>
</comment>
<dbReference type="AlphaFoldDB" id="A0A409WBR3"/>
<dbReference type="EMBL" id="NHYD01003560">
    <property type="protein sequence ID" value="PPQ75985.1"/>
    <property type="molecule type" value="Genomic_DNA"/>
</dbReference>
<dbReference type="InParanoid" id="A0A409WBR3"/>
<feature type="region of interest" description="Disordered" evidence="1">
    <location>
        <begin position="1"/>
        <end position="71"/>
    </location>
</feature>
<sequence>MNTDDHNNEDVGKAKAKSEADSDGKCEGGKSKADGEWEANSDGECKGGEESKGRGGGARGQEQGLGGKSKG</sequence>
<evidence type="ECO:0000256" key="1">
    <source>
        <dbReference type="SAM" id="MobiDB-lite"/>
    </source>
</evidence>